<dbReference type="InterPro" id="IPR050595">
    <property type="entry name" value="Bact_response_regulator"/>
</dbReference>
<dbReference type="RefSeq" id="WP_310840686.1">
    <property type="nucleotide sequence ID" value="NZ_JAVLSJ010000009.1"/>
</dbReference>
<dbReference type="Gene3D" id="3.40.50.2300">
    <property type="match status" value="1"/>
</dbReference>
<dbReference type="EMBL" id="JAVLSJ010000009">
    <property type="protein sequence ID" value="MDR9850188.1"/>
    <property type="molecule type" value="Genomic_DNA"/>
</dbReference>
<dbReference type="PANTHER" id="PTHR44591:SF3">
    <property type="entry name" value="RESPONSE REGULATORY DOMAIN-CONTAINING PROTEIN"/>
    <property type="match status" value="1"/>
</dbReference>
<dbReference type="PROSITE" id="PS50110">
    <property type="entry name" value="RESPONSE_REGULATORY"/>
    <property type="match status" value="1"/>
</dbReference>
<evidence type="ECO:0000256" key="2">
    <source>
        <dbReference type="PROSITE-ProRule" id="PRU00169"/>
    </source>
</evidence>
<evidence type="ECO:0000313" key="5">
    <source>
        <dbReference type="Proteomes" id="UP001246576"/>
    </source>
</evidence>
<evidence type="ECO:0000256" key="1">
    <source>
        <dbReference type="ARBA" id="ARBA00022553"/>
    </source>
</evidence>
<evidence type="ECO:0000259" key="3">
    <source>
        <dbReference type="PROSITE" id="PS50110"/>
    </source>
</evidence>
<protein>
    <submittedName>
        <fullName evidence="4">Response regulator</fullName>
    </submittedName>
</protein>
<keyword evidence="5" id="KW-1185">Reference proteome</keyword>
<dbReference type="Proteomes" id="UP001246576">
    <property type="component" value="Unassembled WGS sequence"/>
</dbReference>
<gene>
    <name evidence="4" type="ORF">RI048_18295</name>
</gene>
<dbReference type="InterPro" id="IPR001789">
    <property type="entry name" value="Sig_transdc_resp-reg_receiver"/>
</dbReference>
<comment type="caution">
    <text evidence="4">The sequence shown here is derived from an EMBL/GenBank/DDBJ whole genome shotgun (WGS) entry which is preliminary data.</text>
</comment>
<sequence length="129" mass="14617">MSDRERDRVILIVEDNREVRYIFSEVFRGLDYRVLEAGTGVEAWQILSNGNAKVNVILTDLRMPVMDGLEFCTKVKNDPHLWSIPVVLLTATTLQNVPQALELFSAVLVKPCPFNKLISTVELVQRDSS</sequence>
<feature type="domain" description="Response regulatory" evidence="3">
    <location>
        <begin position="9"/>
        <end position="125"/>
    </location>
</feature>
<accession>A0ABU2EQS4</accession>
<proteinExistence type="predicted"/>
<organism evidence="4 5">
    <name type="scientific">Herbaspirillum huttiense subsp. lycopersici</name>
    <dbReference type="NCBI Taxonomy" id="3074428"/>
    <lineage>
        <taxon>Bacteria</taxon>
        <taxon>Pseudomonadati</taxon>
        <taxon>Pseudomonadota</taxon>
        <taxon>Betaproteobacteria</taxon>
        <taxon>Burkholderiales</taxon>
        <taxon>Oxalobacteraceae</taxon>
        <taxon>Herbaspirillum</taxon>
    </lineage>
</organism>
<dbReference type="InterPro" id="IPR011006">
    <property type="entry name" value="CheY-like_superfamily"/>
</dbReference>
<dbReference type="SUPFAM" id="SSF52172">
    <property type="entry name" value="CheY-like"/>
    <property type="match status" value="1"/>
</dbReference>
<keyword evidence="1 2" id="KW-0597">Phosphoprotein</keyword>
<name>A0ABU2EQS4_9BURK</name>
<dbReference type="Pfam" id="PF00072">
    <property type="entry name" value="Response_reg"/>
    <property type="match status" value="1"/>
</dbReference>
<dbReference type="PANTHER" id="PTHR44591">
    <property type="entry name" value="STRESS RESPONSE REGULATOR PROTEIN 1"/>
    <property type="match status" value="1"/>
</dbReference>
<reference evidence="4" key="1">
    <citation type="submission" date="2023-09" db="EMBL/GenBank/DDBJ databases">
        <title>Description of first Herbaspirillum huttiense subsp. nephrolepsisexaltata and Herbaspirillum huttiense subsp. lycopersicon.</title>
        <authorList>
            <person name="Poudel M."/>
            <person name="Sharma A."/>
            <person name="Goss E."/>
            <person name="Tapia J.H."/>
            <person name="Harmon C.M."/>
            <person name="Jones J.B."/>
        </authorList>
    </citation>
    <scope>NUCLEOTIDE SEQUENCE</scope>
    <source>
        <strain evidence="4">SE1</strain>
    </source>
</reference>
<dbReference type="SMART" id="SM00448">
    <property type="entry name" value="REC"/>
    <property type="match status" value="1"/>
</dbReference>
<evidence type="ECO:0000313" key="4">
    <source>
        <dbReference type="EMBL" id="MDR9850188.1"/>
    </source>
</evidence>
<feature type="modified residue" description="4-aspartylphosphate" evidence="2">
    <location>
        <position position="60"/>
    </location>
</feature>